<protein>
    <recommendedName>
        <fullName evidence="3">Rad21/Rec8-like protein C-terminal eukaryotic domain-containing protein</fullName>
    </recommendedName>
</protein>
<comment type="caution">
    <text evidence="1">The sequence shown here is derived from an EMBL/GenBank/DDBJ whole genome shotgun (WGS) entry which is preliminary data.</text>
</comment>
<reference evidence="1 2" key="1">
    <citation type="journal article" date="2020" name="Cell">
        <title>Large-Scale Comparative Analyses of Tick Genomes Elucidate Their Genetic Diversity and Vector Capacities.</title>
        <authorList>
            <consortium name="Tick Genome and Microbiome Consortium (TIGMIC)"/>
            <person name="Jia N."/>
            <person name="Wang J."/>
            <person name="Shi W."/>
            <person name="Du L."/>
            <person name="Sun Y."/>
            <person name="Zhan W."/>
            <person name="Jiang J.F."/>
            <person name="Wang Q."/>
            <person name="Zhang B."/>
            <person name="Ji P."/>
            <person name="Bell-Sakyi L."/>
            <person name="Cui X.M."/>
            <person name="Yuan T.T."/>
            <person name="Jiang B.G."/>
            <person name="Yang W.F."/>
            <person name="Lam T.T."/>
            <person name="Chang Q.C."/>
            <person name="Ding S.J."/>
            <person name="Wang X.J."/>
            <person name="Zhu J.G."/>
            <person name="Ruan X.D."/>
            <person name="Zhao L."/>
            <person name="Wei J.T."/>
            <person name="Ye R.Z."/>
            <person name="Que T.C."/>
            <person name="Du C.H."/>
            <person name="Zhou Y.H."/>
            <person name="Cheng J.X."/>
            <person name="Dai P.F."/>
            <person name="Guo W.B."/>
            <person name="Han X.H."/>
            <person name="Huang E.J."/>
            <person name="Li L.F."/>
            <person name="Wei W."/>
            <person name="Gao Y.C."/>
            <person name="Liu J.Z."/>
            <person name="Shao H.Z."/>
            <person name="Wang X."/>
            <person name="Wang C.C."/>
            <person name="Yang T.C."/>
            <person name="Huo Q.B."/>
            <person name="Li W."/>
            <person name="Chen H.Y."/>
            <person name="Chen S.E."/>
            <person name="Zhou L.G."/>
            <person name="Ni X.B."/>
            <person name="Tian J.H."/>
            <person name="Sheng Y."/>
            <person name="Liu T."/>
            <person name="Pan Y.S."/>
            <person name="Xia L.Y."/>
            <person name="Li J."/>
            <person name="Zhao F."/>
            <person name="Cao W.C."/>
        </authorList>
    </citation>
    <scope>NUCLEOTIDE SEQUENCE [LARGE SCALE GENOMIC DNA]</scope>
    <source>
        <strain evidence="1">HaeL-2018</strain>
    </source>
</reference>
<dbReference type="EMBL" id="JABSTR010000002">
    <property type="protein sequence ID" value="KAH9364726.1"/>
    <property type="molecule type" value="Genomic_DNA"/>
</dbReference>
<dbReference type="OrthoDB" id="6515381at2759"/>
<sequence>MWKREATPQRSTVCPGVGAGAPVPTSVGVGVSGCPLSATHMGGSPEKYCKETLADSEHSTLAKEKERQTCTTVRCTPFYRGLPLPDNLCLLQIVKMLFRVFTTSVWKGGHREWFYTQTSPSAQPEEPSGGRLGSLWNRLQEVKDAHGMCTLEALVPPDAFNRRSVAASFATLLRMHKRGMVQLEQFSAYGPVVVTVSEEEEQGTPPVERPHP</sequence>
<name>A0A9J6FEN3_HAELO</name>
<dbReference type="AlphaFoldDB" id="A0A9J6FEN3"/>
<dbReference type="VEuPathDB" id="VectorBase:HLOH_048768"/>
<accession>A0A9J6FEN3</accession>
<evidence type="ECO:0000313" key="1">
    <source>
        <dbReference type="EMBL" id="KAH9364726.1"/>
    </source>
</evidence>
<gene>
    <name evidence="1" type="ORF">HPB48_019312</name>
</gene>
<dbReference type="PROSITE" id="PS51257">
    <property type="entry name" value="PROKAR_LIPOPROTEIN"/>
    <property type="match status" value="1"/>
</dbReference>
<evidence type="ECO:0000313" key="2">
    <source>
        <dbReference type="Proteomes" id="UP000821853"/>
    </source>
</evidence>
<keyword evidence="2" id="KW-1185">Reference proteome</keyword>
<proteinExistence type="predicted"/>
<organism evidence="1 2">
    <name type="scientific">Haemaphysalis longicornis</name>
    <name type="common">Bush tick</name>
    <dbReference type="NCBI Taxonomy" id="44386"/>
    <lineage>
        <taxon>Eukaryota</taxon>
        <taxon>Metazoa</taxon>
        <taxon>Ecdysozoa</taxon>
        <taxon>Arthropoda</taxon>
        <taxon>Chelicerata</taxon>
        <taxon>Arachnida</taxon>
        <taxon>Acari</taxon>
        <taxon>Parasitiformes</taxon>
        <taxon>Ixodida</taxon>
        <taxon>Ixodoidea</taxon>
        <taxon>Ixodidae</taxon>
        <taxon>Haemaphysalinae</taxon>
        <taxon>Haemaphysalis</taxon>
    </lineage>
</organism>
<evidence type="ECO:0008006" key="3">
    <source>
        <dbReference type="Google" id="ProtNLM"/>
    </source>
</evidence>
<dbReference type="Proteomes" id="UP000821853">
    <property type="component" value="Chromosome 10"/>
</dbReference>